<proteinExistence type="predicted"/>
<dbReference type="Proteomes" id="UP000594059">
    <property type="component" value="Chromosome"/>
</dbReference>
<keyword evidence="5" id="KW-1185">Reference proteome</keyword>
<reference evidence="4 5" key="1">
    <citation type="submission" date="2020-10" db="EMBL/GenBank/DDBJ databases">
        <title>complete genome sequencing of Lysobacter sp. H21R20.</title>
        <authorList>
            <person name="Bae J.-W."/>
            <person name="Lee S.-Y."/>
        </authorList>
    </citation>
    <scope>NUCLEOTIDE SEQUENCE [LARGE SCALE GENOMIC DNA]</scope>
    <source>
        <strain evidence="4 5">H21R20</strain>
    </source>
</reference>
<dbReference type="RefSeq" id="WP_084105494.1">
    <property type="nucleotide sequence ID" value="NZ_CP063656.1"/>
</dbReference>
<keyword evidence="1" id="KW-0175">Coiled coil</keyword>
<dbReference type="AlphaFoldDB" id="A0A7S6UDX9"/>
<dbReference type="EMBL" id="CP063656">
    <property type="protein sequence ID" value="QOW18490.1"/>
    <property type="molecule type" value="Genomic_DNA"/>
</dbReference>
<evidence type="ECO:0000256" key="1">
    <source>
        <dbReference type="SAM" id="Coils"/>
    </source>
</evidence>
<evidence type="ECO:0000313" key="4">
    <source>
        <dbReference type="EMBL" id="QOW18490.1"/>
    </source>
</evidence>
<feature type="region of interest" description="Disordered" evidence="2">
    <location>
        <begin position="284"/>
        <end position="320"/>
    </location>
</feature>
<protein>
    <submittedName>
        <fullName evidence="4">DNA-binding protein</fullName>
    </submittedName>
</protein>
<sequence length="320" mass="34823">MARGITESDVHAAADALVAAGERPTIERIRAHLGTGSPNTVTRWLETWWQALGARLQGHQARLAVPEAPEAVAALAGQWWELAIDAARRSLHESLSVDRATIGALREELNQDREALQTEAATLRHAAETASQAERVAVAQTTELQRLVNQLQTQGQDLGAQRDTALARVTELESTRQELETRLRLWEENARAERDNLAQHVRAVEDRTHAEVDRARQEAKEAQAQVVAAARERASSEGQLRAARDRAQAEAAQALQDAGVQRARADALEQQLGKLQDLPAALEASWIRSQRKPQPGSRTPGAGKAAGATGKRATKRKPSG</sequence>
<name>A0A7S6UDX9_9GAMM</name>
<feature type="coiled-coil region" evidence="1">
    <location>
        <begin position="162"/>
        <end position="232"/>
    </location>
</feature>
<dbReference type="InterPro" id="IPR021104">
    <property type="entry name" value="KfrA_DNA-bd_N"/>
</dbReference>
<dbReference type="GO" id="GO:0003677">
    <property type="term" value="F:DNA binding"/>
    <property type="evidence" value="ECO:0007669"/>
    <property type="project" value="UniProtKB-KW"/>
</dbReference>
<organism evidence="4 5">
    <name type="scientific">Novilysobacter ciconiae</name>
    <dbReference type="NCBI Taxonomy" id="2781022"/>
    <lineage>
        <taxon>Bacteria</taxon>
        <taxon>Pseudomonadati</taxon>
        <taxon>Pseudomonadota</taxon>
        <taxon>Gammaproteobacteria</taxon>
        <taxon>Lysobacterales</taxon>
        <taxon>Lysobacteraceae</taxon>
        <taxon>Novilysobacter</taxon>
    </lineage>
</organism>
<evidence type="ECO:0000259" key="3">
    <source>
        <dbReference type="Pfam" id="PF11740"/>
    </source>
</evidence>
<gene>
    <name evidence="4" type="ORF">INQ41_07090</name>
</gene>
<evidence type="ECO:0000313" key="5">
    <source>
        <dbReference type="Proteomes" id="UP000594059"/>
    </source>
</evidence>
<dbReference type="Pfam" id="PF11740">
    <property type="entry name" value="KfrA_N"/>
    <property type="match status" value="1"/>
</dbReference>
<feature type="compositionally biased region" description="Low complexity" evidence="2">
    <location>
        <begin position="301"/>
        <end position="311"/>
    </location>
</feature>
<feature type="domain" description="KfrA N-terminal DNA-binding" evidence="3">
    <location>
        <begin position="6"/>
        <end position="130"/>
    </location>
</feature>
<accession>A0A7S6UDX9</accession>
<evidence type="ECO:0000256" key="2">
    <source>
        <dbReference type="SAM" id="MobiDB-lite"/>
    </source>
</evidence>
<dbReference type="KEGG" id="lcic:INQ41_07090"/>
<keyword evidence="4" id="KW-0238">DNA-binding</keyword>
<feature type="coiled-coil region" evidence="1">
    <location>
        <begin position="106"/>
        <end position="133"/>
    </location>
</feature>